<dbReference type="EMBL" id="QGKY02000164">
    <property type="protein sequence ID" value="KAF2594302.1"/>
    <property type="molecule type" value="Genomic_DNA"/>
</dbReference>
<evidence type="ECO:0000313" key="1">
    <source>
        <dbReference type="EMBL" id="KAF2594302.1"/>
    </source>
</evidence>
<organism evidence="1">
    <name type="scientific">Brassica cretica</name>
    <name type="common">Mustard</name>
    <dbReference type="NCBI Taxonomy" id="69181"/>
    <lineage>
        <taxon>Eukaryota</taxon>
        <taxon>Viridiplantae</taxon>
        <taxon>Streptophyta</taxon>
        <taxon>Embryophyta</taxon>
        <taxon>Tracheophyta</taxon>
        <taxon>Spermatophyta</taxon>
        <taxon>Magnoliopsida</taxon>
        <taxon>eudicotyledons</taxon>
        <taxon>Gunneridae</taxon>
        <taxon>Pentapetalae</taxon>
        <taxon>rosids</taxon>
        <taxon>malvids</taxon>
        <taxon>Brassicales</taxon>
        <taxon>Brassicaceae</taxon>
        <taxon>Brassiceae</taxon>
        <taxon>Brassica</taxon>
    </lineage>
</organism>
<accession>A0A8S9KJX1</accession>
<comment type="caution">
    <text evidence="1">The sequence shown here is derived from an EMBL/GenBank/DDBJ whole genome shotgun (WGS) entry which is preliminary data.</text>
</comment>
<proteinExistence type="predicted"/>
<protein>
    <recommendedName>
        <fullName evidence="2">RNase H type-1 domain-containing protein</fullName>
    </recommendedName>
</protein>
<sequence>MVTGVATITGSAVVVIKQLVVVVLEETAIMDIERHYGGGHGDDMVVKDEVIYVGTEEAIMCNLDMEMRLTGLEDTIDEVKTDTLTLKADFKEEIGWIKCDVAASWTNGISNSGGAWVARDSAGVVNFHSRRSFFRVFSETSSEVLRDSFLHPSTHQSICLLVSEIFHRLKGFREWRLEHVGQDRNRVASLIAITRDHRYQSYVATGGPSWLQGLLDQEAVNSNH</sequence>
<evidence type="ECO:0008006" key="2">
    <source>
        <dbReference type="Google" id="ProtNLM"/>
    </source>
</evidence>
<dbReference type="AlphaFoldDB" id="A0A8S9KJX1"/>
<reference evidence="1" key="1">
    <citation type="submission" date="2019-12" db="EMBL/GenBank/DDBJ databases">
        <title>Genome sequencing and annotation of Brassica cretica.</title>
        <authorList>
            <person name="Studholme D.J."/>
            <person name="Sarris P.F."/>
        </authorList>
    </citation>
    <scope>NUCLEOTIDE SEQUENCE</scope>
    <source>
        <strain evidence="1">PFS-102/07</strain>
        <tissue evidence="1">Leaf</tissue>
    </source>
</reference>
<name>A0A8S9KJX1_BRACR</name>
<gene>
    <name evidence="1" type="ORF">F2Q70_00044975</name>
</gene>